<dbReference type="InterPro" id="IPR015421">
    <property type="entry name" value="PyrdxlP-dep_Trfase_major"/>
</dbReference>
<evidence type="ECO:0000313" key="9">
    <source>
        <dbReference type="EMBL" id="KAB1204214.1"/>
    </source>
</evidence>
<dbReference type="Pfam" id="PF20452">
    <property type="entry name" value="Calmod_bind_C"/>
    <property type="match status" value="1"/>
</dbReference>
<evidence type="ECO:0000256" key="5">
    <source>
        <dbReference type="SAM" id="MobiDB-lite"/>
    </source>
</evidence>
<organism evidence="9 10">
    <name type="scientific">Morella rubra</name>
    <name type="common">Chinese bayberry</name>
    <dbReference type="NCBI Taxonomy" id="262757"/>
    <lineage>
        <taxon>Eukaryota</taxon>
        <taxon>Viridiplantae</taxon>
        <taxon>Streptophyta</taxon>
        <taxon>Embryophyta</taxon>
        <taxon>Tracheophyta</taxon>
        <taxon>Spermatophyta</taxon>
        <taxon>Magnoliopsida</taxon>
        <taxon>eudicotyledons</taxon>
        <taxon>Gunneridae</taxon>
        <taxon>Pentapetalae</taxon>
        <taxon>rosids</taxon>
        <taxon>fabids</taxon>
        <taxon>Fagales</taxon>
        <taxon>Myricaceae</taxon>
        <taxon>Morella</taxon>
    </lineage>
</organism>
<evidence type="ECO:0000313" key="10">
    <source>
        <dbReference type="Proteomes" id="UP000516437"/>
    </source>
</evidence>
<dbReference type="Pfam" id="PF07887">
    <property type="entry name" value="Calmodulin_bind"/>
    <property type="match status" value="1"/>
</dbReference>
<keyword evidence="2 9" id="KW-0032">Aminotransferase</keyword>
<comment type="caution">
    <text evidence="9">The sequence shown here is derived from an EMBL/GenBank/DDBJ whole genome shotgun (WGS) entry which is preliminary data.</text>
</comment>
<feature type="region of interest" description="Disordered" evidence="5">
    <location>
        <begin position="838"/>
        <end position="870"/>
    </location>
</feature>
<dbReference type="InterPro" id="IPR046829">
    <property type="entry name" value="Calmod_bind_C"/>
</dbReference>
<feature type="domain" description="Calmodulin binding protein C-terminal" evidence="8">
    <location>
        <begin position="1165"/>
        <end position="1227"/>
    </location>
</feature>
<feature type="domain" description="Calmodulin binding protein central" evidence="7">
    <location>
        <begin position="1094"/>
        <end position="1160"/>
    </location>
</feature>
<dbReference type="Pfam" id="PF00202">
    <property type="entry name" value="Aminotran_3"/>
    <property type="match status" value="1"/>
</dbReference>
<dbReference type="Pfam" id="PF20451">
    <property type="entry name" value="Calmod_bind_M"/>
    <property type="match status" value="1"/>
</dbReference>
<dbReference type="Gene3D" id="3.40.640.10">
    <property type="entry name" value="Type I PLP-dependent aspartate aminotransferase-like (Major domain)"/>
    <property type="match status" value="1"/>
</dbReference>
<proteinExistence type="predicted"/>
<dbReference type="PANTHER" id="PTHR42684">
    <property type="entry name" value="ADENOSYLMETHIONINE-8-AMINO-7-OXONONANOATE AMINOTRANSFERASE"/>
    <property type="match status" value="1"/>
</dbReference>
<accession>A0A6A1UUS2</accession>
<dbReference type="SUPFAM" id="SSF52540">
    <property type="entry name" value="P-loop containing nucleoside triphosphate hydrolases"/>
    <property type="match status" value="1"/>
</dbReference>
<evidence type="ECO:0000259" key="8">
    <source>
        <dbReference type="Pfam" id="PF20452"/>
    </source>
</evidence>
<evidence type="ECO:0000256" key="4">
    <source>
        <dbReference type="ARBA" id="ARBA00022898"/>
    </source>
</evidence>
<evidence type="ECO:0000259" key="6">
    <source>
        <dbReference type="Pfam" id="PF07887"/>
    </source>
</evidence>
<feature type="region of interest" description="Disordered" evidence="5">
    <location>
        <begin position="1347"/>
        <end position="1368"/>
    </location>
</feature>
<dbReference type="Pfam" id="PF13500">
    <property type="entry name" value="AAA_26"/>
    <property type="match status" value="1"/>
</dbReference>
<name>A0A6A1UUS2_9ROSI</name>
<protein>
    <submittedName>
        <fullName evidence="9">Bifunctional dethiobiotin synthetase/7,8-diamino-pelargonic acid aminotransferase, mitochondrial</fullName>
    </submittedName>
</protein>
<gene>
    <name evidence="9" type="ORF">CJ030_MR8G028295</name>
</gene>
<reference evidence="9 10" key="1">
    <citation type="journal article" date="2019" name="Plant Biotechnol. J.">
        <title>The red bayberry genome and genetic basis of sex determination.</title>
        <authorList>
            <person name="Jia H.M."/>
            <person name="Jia H.J."/>
            <person name="Cai Q.L."/>
            <person name="Wang Y."/>
            <person name="Zhao H.B."/>
            <person name="Yang W.F."/>
            <person name="Wang G.Y."/>
            <person name="Li Y.H."/>
            <person name="Zhan D.L."/>
            <person name="Shen Y.T."/>
            <person name="Niu Q.F."/>
            <person name="Chang L."/>
            <person name="Qiu J."/>
            <person name="Zhao L."/>
            <person name="Xie H.B."/>
            <person name="Fu W.Y."/>
            <person name="Jin J."/>
            <person name="Li X.W."/>
            <person name="Jiao Y."/>
            <person name="Zhou C.C."/>
            <person name="Tu T."/>
            <person name="Chai C.Y."/>
            <person name="Gao J.L."/>
            <person name="Fan L.J."/>
            <person name="van de Weg E."/>
            <person name="Wang J.Y."/>
            <person name="Gao Z.S."/>
        </authorList>
    </citation>
    <scope>NUCLEOTIDE SEQUENCE [LARGE SCALE GENOMIC DNA]</scope>
    <source>
        <tissue evidence="9">Leaves</tissue>
    </source>
</reference>
<dbReference type="GO" id="GO:0005739">
    <property type="term" value="C:mitochondrion"/>
    <property type="evidence" value="ECO:0007669"/>
    <property type="project" value="UniProtKB-SubCell"/>
</dbReference>
<dbReference type="Gene3D" id="3.40.50.300">
    <property type="entry name" value="P-loop containing nucleotide triphosphate hydrolases"/>
    <property type="match status" value="1"/>
</dbReference>
<dbReference type="CDD" id="cd03109">
    <property type="entry name" value="DTBS"/>
    <property type="match status" value="1"/>
</dbReference>
<evidence type="ECO:0000256" key="3">
    <source>
        <dbReference type="ARBA" id="ARBA00022679"/>
    </source>
</evidence>
<dbReference type="GO" id="GO:0004141">
    <property type="term" value="F:dethiobiotin synthase activity"/>
    <property type="evidence" value="ECO:0007669"/>
    <property type="project" value="TreeGrafter"/>
</dbReference>
<evidence type="ECO:0000256" key="1">
    <source>
        <dbReference type="ARBA" id="ARBA00004173"/>
    </source>
</evidence>
<sequence length="1477" mass="164329">MFNRSLLLLHRYNHLIRHLRHLSTTPNTRTTLSSLDLPLSHPTFLIWASNTSLGKTLVSTGLAASSLLSRSVSQPRKLLYLKPIQTGFPSDSDSFFVFHKLSLLALRRQPHFPLFSSNHVLRASLPAVNSVSGHEGGTSCEGGMLNLGSYEERRVEGEAGSSAVSELVCKTLYAWREPVSPHLAAERESGVVEDAAVLEMLRKCLRVELEDDGDMTKEMDVLCVVETAGGVASPGPSGSLQCDLYRPLRLPGILVGDGRLGGISGTISAYECLKLRGYDIVAVVVEDHGLVNEVPLLSYLRNRVPVLVLPRVPEDPSNDLMEWFDESCGVFDSLREKMLSAYSERIKRLHDMPKKAREVFWWPFTQHKLVPERDVTVIDSRCGENFAVFKVHNNESITQQFDACASWWTQGPDATLQTELARDMGYAAARFGHVMFPENVYEPALECAELLLEGVGKGSAKDNADGHRGTQGVVLALRGSYHGDTLGAMEAQAPSSYTGFLQQPWYTGRGLFLDPPTVYMHHSTWNLSLPEGLHFDTSEHEKIVIQGAGGMHMVDPLFQRVLVKECRHKRIPVIFDEVFTGFWRLGTETAADLLCCVPDIACFAKLMTGGIVPLAATLATDAVFTSFIGDSKLKALLHGHSYSGHAMGCSAAAKSIKWFKDPQTNLNMTSEGRSLRELWDEELVQQISSHPAVQRVVALGTLFALELCAEGSNAGSYLFPQYIKGEREREKSAMLIMTTREKSEKFGYYTTKTTWVATSASKGEVMSSKPFNVELSDVASALNANDPCEKLILALFIPESQLSRIGWEISEVFKTTRDFKRKIITLVSIPSLTNQSQFSQTRYMERTKSMGRGKRSLEGGEDDDEQPERKRPALASVIVEALKVDSLQKLCSSLEPILRRVVSEEVERALAKLGPARLSGRSSPKRIEGPDGRNLQLQFRSRLSLPLFTGGKVEGEQGAAIHVVLIDANSGVVVTSGPEASVKLEIVVLEGDFNNEDDEGWSQEEFETHVVKEREGKRPLLTGDVYVTLKEGVGTLGELTFTDNSSWIRSRKFRLGLKVASGFCEGIRVREAKTEAFTVKDHRGELYKKHYPPALDDEVWRLEKIGKEGSFHKRLNKEGIFVVRDFLRLWVRDPQKLRNILGSGMSNKMWDALLEHAKTCVLSGKFYVYYPDDTRNVGVIFNNIYELIGLITGEQFCSANALNDNQKVYVDMLVKKAYDNWDQVIDYDGKALLSFKQNKRSTASRNENMGAIDYSSALDHQLQLPGLSIPSEQPPMDSVLHVGGYNGNLATRYSTQSQILNPNSRTQFDSGSFALHGHLISDSHQAQSSRNDNSAVGLALGPALSSTSGFQTTNSTIQPASLNPFEDWTQNRDKGVEDLFSEEEIRIRSHEMLENEDMQHLLRIFSMGGHASINMPDDLSTFSSYMPSPMPHFDEDRGRSGKAVVGWLKIKAAMRWGFFIRKKAAEKRAQLVELDDE</sequence>
<dbReference type="PANTHER" id="PTHR42684:SF3">
    <property type="entry name" value="ADENOSYLMETHIONINE-8-AMINO-7-OXONONANOATE AMINOTRANSFERASE"/>
    <property type="match status" value="1"/>
</dbReference>
<evidence type="ECO:0000259" key="7">
    <source>
        <dbReference type="Pfam" id="PF20451"/>
    </source>
</evidence>
<dbReference type="GO" id="GO:0009102">
    <property type="term" value="P:biotin biosynthetic process"/>
    <property type="evidence" value="ECO:0007669"/>
    <property type="project" value="TreeGrafter"/>
</dbReference>
<dbReference type="InterPro" id="IPR015424">
    <property type="entry name" value="PyrdxlP-dep_Trfase"/>
</dbReference>
<dbReference type="InterPro" id="IPR027417">
    <property type="entry name" value="P-loop_NTPase"/>
</dbReference>
<feature type="compositionally biased region" description="Polar residues" evidence="5">
    <location>
        <begin position="1347"/>
        <end position="1361"/>
    </location>
</feature>
<dbReference type="InterPro" id="IPR015422">
    <property type="entry name" value="PyrdxlP-dep_Trfase_small"/>
</dbReference>
<dbReference type="OrthoDB" id="425114at2759"/>
<feature type="domain" description="Calmodulin binding protein-like N-terminal" evidence="6">
    <location>
        <begin position="935"/>
        <end position="1082"/>
    </location>
</feature>
<dbReference type="InterPro" id="IPR046831">
    <property type="entry name" value="Calmodulin_bind_N"/>
</dbReference>
<dbReference type="GO" id="GO:0030170">
    <property type="term" value="F:pyridoxal phosphate binding"/>
    <property type="evidence" value="ECO:0007669"/>
    <property type="project" value="InterPro"/>
</dbReference>
<dbReference type="GO" id="GO:0004015">
    <property type="term" value="F:adenosylmethionine-8-amino-7-oxononanoate transaminase activity"/>
    <property type="evidence" value="ECO:0007669"/>
    <property type="project" value="TreeGrafter"/>
</dbReference>
<comment type="subcellular location">
    <subcellularLocation>
        <location evidence="1">Mitochondrion</location>
    </subcellularLocation>
</comment>
<dbReference type="PROSITE" id="PS00600">
    <property type="entry name" value="AA_TRANSFER_CLASS_3"/>
    <property type="match status" value="1"/>
</dbReference>
<keyword evidence="4" id="KW-0663">Pyridoxal phosphate</keyword>
<dbReference type="InterPro" id="IPR049704">
    <property type="entry name" value="Aminotrans_3_PPA_site"/>
</dbReference>
<dbReference type="InterPro" id="IPR046830">
    <property type="entry name" value="Calmod_bind_M"/>
</dbReference>
<dbReference type="SUPFAM" id="SSF53383">
    <property type="entry name" value="PLP-dependent transferases"/>
    <property type="match status" value="1"/>
</dbReference>
<keyword evidence="3 9" id="KW-0808">Transferase</keyword>
<dbReference type="Gene3D" id="3.90.1150.10">
    <property type="entry name" value="Aspartate Aminotransferase, domain 1"/>
    <property type="match status" value="1"/>
</dbReference>
<evidence type="ECO:0000256" key="2">
    <source>
        <dbReference type="ARBA" id="ARBA00022576"/>
    </source>
</evidence>
<keyword evidence="10" id="KW-1185">Reference proteome</keyword>
<dbReference type="Proteomes" id="UP000516437">
    <property type="component" value="Chromosome 8"/>
</dbReference>
<dbReference type="EMBL" id="RXIC02000026">
    <property type="protein sequence ID" value="KAB1204214.1"/>
    <property type="molecule type" value="Genomic_DNA"/>
</dbReference>
<dbReference type="InterPro" id="IPR005814">
    <property type="entry name" value="Aminotrans_3"/>
</dbReference>